<evidence type="ECO:0000313" key="3">
    <source>
        <dbReference type="EMBL" id="GGR56585.1"/>
    </source>
</evidence>
<evidence type="ECO:0000259" key="2">
    <source>
        <dbReference type="Pfam" id="PF00501"/>
    </source>
</evidence>
<dbReference type="PANTHER" id="PTHR43767">
    <property type="entry name" value="LONG-CHAIN-FATTY-ACID--COA LIGASE"/>
    <property type="match status" value="1"/>
</dbReference>
<proteinExistence type="predicted"/>
<feature type="domain" description="AMP-dependent synthetase/ligase" evidence="2">
    <location>
        <begin position="13"/>
        <end position="68"/>
    </location>
</feature>
<keyword evidence="4" id="KW-1185">Reference proteome</keyword>
<reference evidence="3" key="1">
    <citation type="journal article" date="2014" name="Int. J. Syst. Evol. Microbiol.">
        <title>Complete genome sequence of Corynebacterium casei LMG S-19264T (=DSM 44701T), isolated from a smear-ripened cheese.</title>
        <authorList>
            <consortium name="US DOE Joint Genome Institute (JGI-PGF)"/>
            <person name="Walter F."/>
            <person name="Albersmeier A."/>
            <person name="Kalinowski J."/>
            <person name="Ruckert C."/>
        </authorList>
    </citation>
    <scope>NUCLEOTIDE SEQUENCE</scope>
    <source>
        <strain evidence="3">JCM 4346</strain>
    </source>
</reference>
<dbReference type="EMBL" id="BMSX01000033">
    <property type="protein sequence ID" value="GGR56585.1"/>
    <property type="molecule type" value="Genomic_DNA"/>
</dbReference>
<name>A0A918KZE4_9ACTN</name>
<feature type="compositionally biased region" description="Polar residues" evidence="1">
    <location>
        <begin position="63"/>
        <end position="74"/>
    </location>
</feature>
<dbReference type="PANTHER" id="PTHR43767:SF1">
    <property type="entry name" value="NONRIBOSOMAL PEPTIDE SYNTHASE PES1 (EUROFUNG)-RELATED"/>
    <property type="match status" value="1"/>
</dbReference>
<feature type="region of interest" description="Disordered" evidence="1">
    <location>
        <begin position="58"/>
        <end position="82"/>
    </location>
</feature>
<dbReference type="Pfam" id="PF00501">
    <property type="entry name" value="AMP-binding"/>
    <property type="match status" value="1"/>
</dbReference>
<dbReference type="SUPFAM" id="SSF56801">
    <property type="entry name" value="Acetyl-CoA synthetase-like"/>
    <property type="match status" value="1"/>
</dbReference>
<reference evidence="3" key="2">
    <citation type="submission" date="2020-09" db="EMBL/GenBank/DDBJ databases">
        <authorList>
            <person name="Sun Q."/>
            <person name="Ohkuma M."/>
        </authorList>
    </citation>
    <scope>NUCLEOTIDE SEQUENCE</scope>
    <source>
        <strain evidence="3">JCM 4346</strain>
    </source>
</reference>
<dbReference type="Gene3D" id="3.40.50.980">
    <property type="match status" value="1"/>
</dbReference>
<dbReference type="InterPro" id="IPR000873">
    <property type="entry name" value="AMP-dep_synth/lig_dom"/>
</dbReference>
<dbReference type="AlphaFoldDB" id="A0A918KZE4"/>
<organism evidence="3 4">
    <name type="scientific">Streptomyces aurantiogriseus</name>
    <dbReference type="NCBI Taxonomy" id="66870"/>
    <lineage>
        <taxon>Bacteria</taxon>
        <taxon>Bacillati</taxon>
        <taxon>Actinomycetota</taxon>
        <taxon>Actinomycetes</taxon>
        <taxon>Kitasatosporales</taxon>
        <taxon>Streptomycetaceae</taxon>
        <taxon>Streptomyces</taxon>
    </lineage>
</organism>
<gene>
    <name evidence="3" type="ORF">GCM10010251_86790</name>
</gene>
<comment type="caution">
    <text evidence="3">The sequence shown here is derived from an EMBL/GenBank/DDBJ whole genome shotgun (WGS) entry which is preliminary data.</text>
</comment>
<dbReference type="InterPro" id="IPR050237">
    <property type="entry name" value="ATP-dep_AMP-bd_enzyme"/>
</dbReference>
<sequence length="82" mass="8732">MHSLSRNASRLLTDSASRYPERTAIVFGDDRITYEALDAAANRVANLLVSRGIQPGDKVALSCPNSPASTSASSRPGPRSCR</sequence>
<dbReference type="Proteomes" id="UP000658320">
    <property type="component" value="Unassembled WGS sequence"/>
</dbReference>
<protein>
    <recommendedName>
        <fullName evidence="2">AMP-dependent synthetase/ligase domain-containing protein</fullName>
    </recommendedName>
</protein>
<accession>A0A918KZE4</accession>
<evidence type="ECO:0000256" key="1">
    <source>
        <dbReference type="SAM" id="MobiDB-lite"/>
    </source>
</evidence>
<evidence type="ECO:0000313" key="4">
    <source>
        <dbReference type="Proteomes" id="UP000658320"/>
    </source>
</evidence>